<proteinExistence type="predicted"/>
<evidence type="ECO:0000313" key="4">
    <source>
        <dbReference type="EMBL" id="KJZ71134.1"/>
    </source>
</evidence>
<dbReference type="Pfam" id="PF10333">
    <property type="entry name" value="Pga1"/>
    <property type="match status" value="1"/>
</dbReference>
<dbReference type="PANTHER" id="PTHR28022">
    <property type="entry name" value="GPI MANNOSYLTRANSFERASE 2 SUBUNIT PGA1"/>
    <property type="match status" value="1"/>
</dbReference>
<evidence type="ECO:0000256" key="1">
    <source>
        <dbReference type="SAM" id="MobiDB-lite"/>
    </source>
</evidence>
<keyword evidence="2" id="KW-0812">Transmembrane</keyword>
<evidence type="ECO:0000313" key="5">
    <source>
        <dbReference type="Proteomes" id="UP000054481"/>
    </source>
</evidence>
<accession>A0A0F8A334</accession>
<sequence length="240" mass="25962">MLPGLVLLAAAATRVAANVEKVIFSGPAPANIPHMSPALSHLNLDTLAPLSSSVRTNLSRSFVAAGEASDARGQSAWLLLDHLTPGQRYEVRVCWAAIEPTSFVLDVHELDAVWQTPELIQSLAQYATARQSDDNSSARGPEAHAAPGQPKERQASILLLRVQAAADYFADDLNLMQNPPPVLVDIILDPFLYNVVPHSLALTASYVVLVSIVTWFLARRIASNLQIVARAPDVHAKKRE</sequence>
<feature type="signal peptide" evidence="3">
    <location>
        <begin position="1"/>
        <end position="17"/>
    </location>
</feature>
<dbReference type="Proteomes" id="UP000054481">
    <property type="component" value="Unassembled WGS sequence"/>
</dbReference>
<keyword evidence="5" id="KW-1185">Reference proteome</keyword>
<dbReference type="GO" id="GO:0006506">
    <property type="term" value="P:GPI anchor biosynthetic process"/>
    <property type="evidence" value="ECO:0007669"/>
    <property type="project" value="TreeGrafter"/>
</dbReference>
<dbReference type="PANTHER" id="PTHR28022:SF1">
    <property type="entry name" value="GPI MANNOSYLTRANSFERASE 2 SUBUNIT PGA1"/>
    <property type="match status" value="1"/>
</dbReference>
<dbReference type="EMBL" id="KQ030587">
    <property type="protein sequence ID" value="KJZ71134.1"/>
    <property type="molecule type" value="Genomic_DNA"/>
</dbReference>
<dbReference type="GO" id="GO:0031501">
    <property type="term" value="C:mannosyltransferase complex"/>
    <property type="evidence" value="ECO:0007669"/>
    <property type="project" value="TreeGrafter"/>
</dbReference>
<gene>
    <name evidence="4" type="ORF">HIM_09488</name>
</gene>
<dbReference type="InterPro" id="IPR019433">
    <property type="entry name" value="GPI_ManTrfase_II_coact_Pga1"/>
</dbReference>
<feature type="chain" id="PRO_5002526787" evidence="3">
    <location>
        <begin position="18"/>
        <end position="240"/>
    </location>
</feature>
<dbReference type="AlphaFoldDB" id="A0A0F8A334"/>
<dbReference type="GO" id="GO:0005789">
    <property type="term" value="C:endoplasmic reticulum membrane"/>
    <property type="evidence" value="ECO:0007669"/>
    <property type="project" value="TreeGrafter"/>
</dbReference>
<reference evidence="4 5" key="1">
    <citation type="journal article" date="2014" name="Genome Biol. Evol.">
        <title>Comparative genomics and transcriptomics analyses reveal divergent lifestyle features of nematode endoparasitic fungus Hirsutella minnesotensis.</title>
        <authorList>
            <person name="Lai Y."/>
            <person name="Liu K."/>
            <person name="Zhang X."/>
            <person name="Zhang X."/>
            <person name="Li K."/>
            <person name="Wang N."/>
            <person name="Shu C."/>
            <person name="Wu Y."/>
            <person name="Wang C."/>
            <person name="Bushley K.E."/>
            <person name="Xiang M."/>
            <person name="Liu X."/>
        </authorList>
    </citation>
    <scope>NUCLEOTIDE SEQUENCE [LARGE SCALE GENOMIC DNA]</scope>
    <source>
        <strain evidence="4 5">3608</strain>
    </source>
</reference>
<feature type="transmembrane region" description="Helical" evidence="2">
    <location>
        <begin position="200"/>
        <end position="218"/>
    </location>
</feature>
<evidence type="ECO:0000256" key="2">
    <source>
        <dbReference type="SAM" id="Phobius"/>
    </source>
</evidence>
<keyword evidence="3" id="KW-0732">Signal</keyword>
<keyword evidence="2" id="KW-1133">Transmembrane helix</keyword>
<dbReference type="OrthoDB" id="3360032at2759"/>
<feature type="region of interest" description="Disordered" evidence="1">
    <location>
        <begin position="131"/>
        <end position="151"/>
    </location>
</feature>
<keyword evidence="2" id="KW-0472">Membrane</keyword>
<dbReference type="GO" id="GO:0000030">
    <property type="term" value="F:mannosyltransferase activity"/>
    <property type="evidence" value="ECO:0007669"/>
    <property type="project" value="TreeGrafter"/>
</dbReference>
<evidence type="ECO:0000256" key="3">
    <source>
        <dbReference type="SAM" id="SignalP"/>
    </source>
</evidence>
<protein>
    <submittedName>
        <fullName evidence="4">Uncharacterized protein</fullName>
    </submittedName>
</protein>
<name>A0A0F8A334_9HYPO</name>
<organism evidence="4 5">
    <name type="scientific">Hirsutella minnesotensis 3608</name>
    <dbReference type="NCBI Taxonomy" id="1043627"/>
    <lineage>
        <taxon>Eukaryota</taxon>
        <taxon>Fungi</taxon>
        <taxon>Dikarya</taxon>
        <taxon>Ascomycota</taxon>
        <taxon>Pezizomycotina</taxon>
        <taxon>Sordariomycetes</taxon>
        <taxon>Hypocreomycetidae</taxon>
        <taxon>Hypocreales</taxon>
        <taxon>Ophiocordycipitaceae</taxon>
        <taxon>Hirsutella</taxon>
    </lineage>
</organism>